<protein>
    <recommendedName>
        <fullName evidence="3">DUF3800 domain-containing protein</fullName>
    </recommendedName>
</protein>
<keyword evidence="2" id="KW-1185">Reference proteome</keyword>
<organism evidence="1 2">
    <name type="scientific">Clavibacter sepedonicus</name>
    <name type="common">Clavibacter michiganensis subsp. sepedonicus</name>
    <dbReference type="NCBI Taxonomy" id="31964"/>
    <lineage>
        <taxon>Bacteria</taxon>
        <taxon>Bacillati</taxon>
        <taxon>Actinomycetota</taxon>
        <taxon>Actinomycetes</taxon>
        <taxon>Micrococcales</taxon>
        <taxon>Microbacteriaceae</taxon>
        <taxon>Clavibacter</taxon>
    </lineage>
</organism>
<evidence type="ECO:0000313" key="1">
    <source>
        <dbReference type="EMBL" id="CAQ03208.1"/>
    </source>
</evidence>
<dbReference type="KEGG" id="cms:pCS0025"/>
<dbReference type="RefSeq" id="WP_012296865.1">
    <property type="nucleotide sequence ID" value="NC_010399.1"/>
</dbReference>
<geneLocation type="plasmid" evidence="1 2">
    <name>pCS1</name>
</geneLocation>
<dbReference type="GeneID" id="29469731"/>
<dbReference type="Proteomes" id="UP000001318">
    <property type="component" value="Plasmid pCS1"/>
</dbReference>
<evidence type="ECO:0000313" key="2">
    <source>
        <dbReference type="Proteomes" id="UP000001318"/>
    </source>
</evidence>
<dbReference type="EMBL" id="AM849035">
    <property type="protein sequence ID" value="CAQ03208.1"/>
    <property type="molecule type" value="Genomic_DNA"/>
</dbReference>
<gene>
    <name evidence="1" type="ordered locus">pCS0025</name>
</gene>
<accession>B0RJ20</accession>
<name>B0RJ20_CLASE</name>
<reference evidence="1 2" key="1">
    <citation type="journal article" date="2008" name="J. Bacteriol.">
        <title>Genome of the actinomycete plant pathogen Clavibacter michiganensis subsp. sepedonicus suggests recent niche adaptation.</title>
        <authorList>
            <person name="Bentley S.D."/>
            <person name="Corton C."/>
            <person name="Brown S.E."/>
            <person name="Barron A."/>
            <person name="Clark L."/>
            <person name="Doggett J."/>
            <person name="Harris B."/>
            <person name="Ormond D."/>
            <person name="Quail M.A."/>
            <person name="May G."/>
            <person name="Francis D."/>
            <person name="Knudson D."/>
            <person name="Parkhill J."/>
            <person name="Ishimaru C.A."/>
        </authorList>
    </citation>
    <scope>NUCLEOTIDE SEQUENCE [LARGE SCALE GENOMIC DNA]</scope>
    <source>
        <strain evidence="2">ATCC 33113 / DSM 20744 / JCM 9667 / LMG 2889 / ICMP 2535 / C-1</strain>
    </source>
</reference>
<proteinExistence type="predicted"/>
<dbReference type="AlphaFoldDB" id="B0RJ20"/>
<sequence>MTRTAFVDQTGSQENRDPGTYVLTAAICDERHLDTVRDVMHGLRRSKVGKVHWNEESAPRRLQLAAAVAGLALERLVVVRSVDNTEPLERSRRKTMERLLHELTMRDLALLVAESRGPADDRRDRDHLDTLRAAHALSIPIRLDHQRAP</sequence>
<keyword evidence="1" id="KW-0614">Plasmid</keyword>
<evidence type="ECO:0008006" key="3">
    <source>
        <dbReference type="Google" id="ProtNLM"/>
    </source>
</evidence>
<dbReference type="HOGENOM" id="CLU_098654_0_0_11"/>